<feature type="signal peptide" evidence="5">
    <location>
        <begin position="1"/>
        <end position="20"/>
    </location>
</feature>
<evidence type="ECO:0000256" key="4">
    <source>
        <dbReference type="ARBA" id="ARBA00023002"/>
    </source>
</evidence>
<accession>A0A1M5ZZI7</accession>
<dbReference type="PROSITE" id="PS51257">
    <property type="entry name" value="PROKAR_LIPOPROTEIN"/>
    <property type="match status" value="1"/>
</dbReference>
<dbReference type="InterPro" id="IPR010960">
    <property type="entry name" value="Flavocytochrome_c"/>
</dbReference>
<keyword evidence="3 5" id="KW-0274">FAD</keyword>
<dbReference type="NCBIfam" id="TIGR01813">
    <property type="entry name" value="flavo_cyto_c"/>
    <property type="match status" value="1"/>
</dbReference>
<keyword evidence="5" id="KW-0732">Signal</keyword>
<dbReference type="PRINTS" id="PR00368">
    <property type="entry name" value="FADPNR"/>
</dbReference>
<sequence length="472" mass="50169">MKKKILEVMMVLTIAIPVLALTGCKKTESADVVVIGAGGAGLSAAVQAKQDGAKNVIVLEKMPMVGGNTNRATGGLNAAETEQQKEKGIKDSIETMYEDTMKGGYNKNNPDLVRKLANEAKDSVAWLTKLGADLSDVGRMAGATNYRTHRPTGGAAAGASIVKTLKEAADKEKVDIRLWNKATEIVLDKDGKVSGVKATDKEGKEYTINTKAVILTAGGFGANEEMIVSYNANLKGFATTNHSGATGDGIKLAEAINADFVDMAEIQTHPTVVPDKAVMVTEAVRGNGAILINKDGKRFCNELETRDVVSAAILEQKDKLAYLFFEDGLKESLKATEEYFNMGLVIEADNLEELAKKIEVNPASLTESVNKYNTGVESKNDEFKRPDLPRQLNKGKVYAIPVTPAVHHTMGGVKINTNAEVINKDGNTIPGLYAAGEVTGGVHGGNRLGGNALADIVTYGRTAGKNAVTFIK</sequence>
<dbReference type="RefSeq" id="WP_139259373.1">
    <property type="nucleotide sequence ID" value="NZ_FQXU01000012.1"/>
</dbReference>
<evidence type="ECO:0000256" key="2">
    <source>
        <dbReference type="ARBA" id="ARBA00022630"/>
    </source>
</evidence>
<dbReference type="EMBL" id="FQXU01000012">
    <property type="protein sequence ID" value="SHI29671.1"/>
    <property type="molecule type" value="Genomic_DNA"/>
</dbReference>
<dbReference type="Pfam" id="PF00890">
    <property type="entry name" value="FAD_binding_2"/>
    <property type="match status" value="1"/>
</dbReference>
<evidence type="ECO:0000256" key="5">
    <source>
        <dbReference type="RuleBase" id="RU366062"/>
    </source>
</evidence>
<feature type="domain" description="FAD-dependent oxidoreductase 2 FAD-binding" evidence="6">
    <location>
        <begin position="31"/>
        <end position="453"/>
    </location>
</feature>
<keyword evidence="4 5" id="KW-0560">Oxidoreductase</keyword>
<dbReference type="GO" id="GO:0010181">
    <property type="term" value="F:FMN binding"/>
    <property type="evidence" value="ECO:0007669"/>
    <property type="project" value="InterPro"/>
</dbReference>
<reference evidence="7 8" key="1">
    <citation type="submission" date="2016-11" db="EMBL/GenBank/DDBJ databases">
        <authorList>
            <person name="Jaros S."/>
            <person name="Januszkiewicz K."/>
            <person name="Wedrychowicz H."/>
        </authorList>
    </citation>
    <scope>NUCLEOTIDE SEQUENCE [LARGE SCALE GENOMIC DNA]</scope>
    <source>
        <strain evidence="7 8">DSM 6191</strain>
    </source>
</reference>
<dbReference type="FunFam" id="3.90.700.10:FF:000007">
    <property type="entry name" value="NADH-dependent fumarate reductase"/>
    <property type="match status" value="1"/>
</dbReference>
<dbReference type="PANTHER" id="PTHR43400:SF7">
    <property type="entry name" value="FAD-DEPENDENT OXIDOREDUCTASE 2 FAD BINDING DOMAIN-CONTAINING PROTEIN"/>
    <property type="match status" value="1"/>
</dbReference>
<dbReference type="InterPro" id="IPR036188">
    <property type="entry name" value="FAD/NAD-bd_sf"/>
</dbReference>
<keyword evidence="2 5" id="KW-0285">Flavoprotein</keyword>
<dbReference type="GO" id="GO:0033765">
    <property type="term" value="F:steroid dehydrogenase activity, acting on the CH-CH group of donors"/>
    <property type="evidence" value="ECO:0007669"/>
    <property type="project" value="UniProtKB-ARBA"/>
</dbReference>
<dbReference type="InterPro" id="IPR050315">
    <property type="entry name" value="FAD-oxidoreductase_2"/>
</dbReference>
<feature type="chain" id="PRO_5039746457" evidence="5">
    <location>
        <begin position="21"/>
        <end position="472"/>
    </location>
</feature>
<dbReference type="Proteomes" id="UP000184241">
    <property type="component" value="Unassembled WGS sequence"/>
</dbReference>
<dbReference type="InterPro" id="IPR027477">
    <property type="entry name" value="Succ_DH/fumarate_Rdtase_cat_sf"/>
</dbReference>
<dbReference type="Gene3D" id="3.90.700.10">
    <property type="entry name" value="Succinate dehydrogenase/fumarate reductase flavoprotein, catalytic domain"/>
    <property type="match status" value="1"/>
</dbReference>
<dbReference type="AlphaFoldDB" id="A0A1M5ZZI7"/>
<dbReference type="SUPFAM" id="SSF56425">
    <property type="entry name" value="Succinate dehydrogenase/fumarate reductase flavoprotein, catalytic domain"/>
    <property type="match status" value="1"/>
</dbReference>
<protein>
    <submittedName>
        <fullName evidence="7">Fumarate reductase flavoprotein subunit</fullName>
    </submittedName>
</protein>
<organism evidence="7 8">
    <name type="scientific">Clostridium intestinale DSM 6191</name>
    <dbReference type="NCBI Taxonomy" id="1121320"/>
    <lineage>
        <taxon>Bacteria</taxon>
        <taxon>Bacillati</taxon>
        <taxon>Bacillota</taxon>
        <taxon>Clostridia</taxon>
        <taxon>Eubacteriales</taxon>
        <taxon>Clostridiaceae</taxon>
        <taxon>Clostridium</taxon>
    </lineage>
</organism>
<evidence type="ECO:0000256" key="3">
    <source>
        <dbReference type="ARBA" id="ARBA00022827"/>
    </source>
</evidence>
<evidence type="ECO:0000313" key="7">
    <source>
        <dbReference type="EMBL" id="SHI29671.1"/>
    </source>
</evidence>
<comment type="cofactor">
    <cofactor evidence="1">
        <name>FAD</name>
        <dbReference type="ChEBI" id="CHEBI:57692"/>
    </cofactor>
</comment>
<evidence type="ECO:0000256" key="1">
    <source>
        <dbReference type="ARBA" id="ARBA00001974"/>
    </source>
</evidence>
<dbReference type="PANTHER" id="PTHR43400">
    <property type="entry name" value="FUMARATE REDUCTASE"/>
    <property type="match status" value="1"/>
</dbReference>
<name>A0A1M5ZZI7_9CLOT</name>
<proteinExistence type="inferred from homology"/>
<evidence type="ECO:0000259" key="6">
    <source>
        <dbReference type="Pfam" id="PF00890"/>
    </source>
</evidence>
<gene>
    <name evidence="7" type="ORF">SAMN02745941_03553</name>
</gene>
<dbReference type="InterPro" id="IPR003953">
    <property type="entry name" value="FAD-dep_OxRdtase_2_FAD-bd"/>
</dbReference>
<evidence type="ECO:0000313" key="8">
    <source>
        <dbReference type="Proteomes" id="UP000184241"/>
    </source>
</evidence>
<comment type="similarity">
    <text evidence="5">Belongs to the FAD-dependent oxidoreductase 2 family. FRD/SDH subfamily.</text>
</comment>
<dbReference type="Gene3D" id="3.50.50.60">
    <property type="entry name" value="FAD/NAD(P)-binding domain"/>
    <property type="match status" value="1"/>
</dbReference>
<dbReference type="SUPFAM" id="SSF51905">
    <property type="entry name" value="FAD/NAD(P)-binding domain"/>
    <property type="match status" value="1"/>
</dbReference>